<dbReference type="GO" id="GO:0004731">
    <property type="term" value="F:purine-nucleoside phosphorylase activity"/>
    <property type="evidence" value="ECO:0007669"/>
    <property type="project" value="InterPro"/>
</dbReference>
<evidence type="ECO:0000313" key="4">
    <source>
        <dbReference type="Proteomes" id="UP000595437"/>
    </source>
</evidence>
<dbReference type="PANTHER" id="PTHR11904">
    <property type="entry name" value="METHYLTHIOADENOSINE/PURINE NUCLEOSIDE PHOSPHORYLASE"/>
    <property type="match status" value="1"/>
</dbReference>
<gene>
    <name evidence="3" type="ORF">FKW44_000877</name>
</gene>
<feature type="non-terminal residue" evidence="3">
    <location>
        <position position="97"/>
    </location>
</feature>
<keyword evidence="1" id="KW-0328">Glycosyltransferase</keyword>
<dbReference type="GO" id="GO:0009116">
    <property type="term" value="P:nucleoside metabolic process"/>
    <property type="evidence" value="ECO:0007669"/>
    <property type="project" value="InterPro"/>
</dbReference>
<dbReference type="Gene3D" id="3.40.50.1580">
    <property type="entry name" value="Nucleoside phosphorylase domain"/>
    <property type="match status" value="1"/>
</dbReference>
<evidence type="ECO:0000313" key="3">
    <source>
        <dbReference type="EMBL" id="QQP56273.1"/>
    </source>
</evidence>
<dbReference type="OrthoDB" id="10261782at2759"/>
<accession>A0A7T8KI82</accession>
<feature type="non-terminal residue" evidence="3">
    <location>
        <position position="1"/>
    </location>
</feature>
<dbReference type="SUPFAM" id="SSF53167">
    <property type="entry name" value="Purine and uridine phosphorylases"/>
    <property type="match status" value="1"/>
</dbReference>
<organism evidence="3 4">
    <name type="scientific">Caligus rogercresseyi</name>
    <name type="common">Sea louse</name>
    <dbReference type="NCBI Taxonomy" id="217165"/>
    <lineage>
        <taxon>Eukaryota</taxon>
        <taxon>Metazoa</taxon>
        <taxon>Ecdysozoa</taxon>
        <taxon>Arthropoda</taxon>
        <taxon>Crustacea</taxon>
        <taxon>Multicrustacea</taxon>
        <taxon>Hexanauplia</taxon>
        <taxon>Copepoda</taxon>
        <taxon>Siphonostomatoida</taxon>
        <taxon>Caligidae</taxon>
        <taxon>Caligus</taxon>
    </lineage>
</organism>
<dbReference type="InterPro" id="IPR035994">
    <property type="entry name" value="Nucleoside_phosphorylase_sf"/>
</dbReference>
<name>A0A7T8KI82_CALRO</name>
<dbReference type="GO" id="GO:0005737">
    <property type="term" value="C:cytoplasm"/>
    <property type="evidence" value="ECO:0007669"/>
    <property type="project" value="TreeGrafter"/>
</dbReference>
<dbReference type="Proteomes" id="UP000595437">
    <property type="component" value="Chromosome 1"/>
</dbReference>
<proteinExistence type="predicted"/>
<evidence type="ECO:0000256" key="2">
    <source>
        <dbReference type="ARBA" id="ARBA00022679"/>
    </source>
</evidence>
<evidence type="ECO:0000256" key="1">
    <source>
        <dbReference type="ARBA" id="ARBA00022676"/>
    </source>
</evidence>
<keyword evidence="2" id="KW-0808">Transferase</keyword>
<keyword evidence="4" id="KW-1185">Reference proteome</keyword>
<reference evidence="4" key="1">
    <citation type="submission" date="2021-01" db="EMBL/GenBank/DDBJ databases">
        <title>Caligus Genome Assembly.</title>
        <authorList>
            <person name="Gallardo-Escarate C."/>
        </authorList>
    </citation>
    <scope>NUCLEOTIDE SEQUENCE [LARGE SCALE GENOMIC DNA]</scope>
</reference>
<dbReference type="EMBL" id="CP045890">
    <property type="protein sequence ID" value="QQP56273.1"/>
    <property type="molecule type" value="Genomic_DNA"/>
</dbReference>
<sequence>NFIKPTYGIICGSGLGTIGEAVNDPFIIEYSDIPHFPTTSVGSHRSRMIFGKLGGASVMVMQGRFHSYEGHSIHMVMDNEKMAIRIETPKQRIKSKG</sequence>
<protein>
    <submittedName>
        <fullName evidence="3">Purine nucleoside phosphorylase</fullName>
    </submittedName>
</protein>
<dbReference type="AlphaFoldDB" id="A0A7T8KI82"/>
<dbReference type="PANTHER" id="PTHR11904:SF9">
    <property type="entry name" value="PURINE NUCLEOSIDE PHOSPHORYLASE-RELATED"/>
    <property type="match status" value="1"/>
</dbReference>
<dbReference type="InterPro" id="IPR011268">
    <property type="entry name" value="Purine_phosphorylase"/>
</dbReference>